<comment type="subcellular location">
    <subcellularLocation>
        <location evidence="1">Membrane</location>
        <topology evidence="1">Multi-pass membrane protein</topology>
    </subcellularLocation>
</comment>
<reference evidence="7 8" key="1">
    <citation type="submission" date="2022-10" db="EMBL/GenBank/DDBJ databases">
        <title>Defluviimonas sp. nov., isolated from ocean surface water.</title>
        <authorList>
            <person name="He W."/>
            <person name="Wang L."/>
            <person name="Zhang D.-F."/>
        </authorList>
    </citation>
    <scope>NUCLEOTIDE SEQUENCE [LARGE SCALE GENOMIC DNA]</scope>
    <source>
        <strain evidence="7 8">WL0002</strain>
    </source>
</reference>
<dbReference type="PANTHER" id="PTHR21716:SF62">
    <property type="entry name" value="TRANSPORT PROTEIN YDBI-RELATED"/>
    <property type="match status" value="1"/>
</dbReference>
<evidence type="ECO:0000256" key="1">
    <source>
        <dbReference type="ARBA" id="ARBA00004141"/>
    </source>
</evidence>
<proteinExistence type="inferred from homology"/>
<dbReference type="PANTHER" id="PTHR21716">
    <property type="entry name" value="TRANSMEMBRANE PROTEIN"/>
    <property type="match status" value="1"/>
</dbReference>
<accession>A0ABT2ZDM2</accession>
<dbReference type="Proteomes" id="UP001652542">
    <property type="component" value="Unassembled WGS sequence"/>
</dbReference>
<evidence type="ECO:0000256" key="6">
    <source>
        <dbReference type="SAM" id="Phobius"/>
    </source>
</evidence>
<sequence length="326" mass="33830">MAIVVAALALWALRSLVLVIFAAILVALLLDAAARTLQRVVPVGQTVAVLASVVVLLGLFLGTIGVLGAQTLAELSELSSKIPTAVNQLEDWIDIGSIEAWITERLQSSDGTISILNGISGMTSFVISAGTGVGLALAGGVFIALNPSLYRNGAVCLMPQRFRDKGGQTLRVAGNALRAFLLGQLVAMLAVGLMTTVGLWFLGVSTAIALGVIAGLLEFIPYVGPVASAIPAIAVGLVDGPTTALWVALLYVAIQQIEGTLLIPLIQRETVDLPPAVTVFSVVGFGLMFGPAGFVLAAPLTVLMIVVTRQIWIPYANGQRDPESQG</sequence>
<dbReference type="InterPro" id="IPR002549">
    <property type="entry name" value="AI-2E-like"/>
</dbReference>
<keyword evidence="8" id="KW-1185">Reference proteome</keyword>
<evidence type="ECO:0000256" key="5">
    <source>
        <dbReference type="ARBA" id="ARBA00023136"/>
    </source>
</evidence>
<keyword evidence="5 6" id="KW-0472">Membrane</keyword>
<keyword evidence="4 6" id="KW-1133">Transmembrane helix</keyword>
<organism evidence="7 8">
    <name type="scientific">Albidovulum marisflavi</name>
    <dbReference type="NCBI Taxonomy" id="2984159"/>
    <lineage>
        <taxon>Bacteria</taxon>
        <taxon>Pseudomonadati</taxon>
        <taxon>Pseudomonadota</taxon>
        <taxon>Alphaproteobacteria</taxon>
        <taxon>Rhodobacterales</taxon>
        <taxon>Paracoccaceae</taxon>
        <taxon>Albidovulum</taxon>
    </lineage>
</organism>
<feature type="transmembrane region" description="Helical" evidence="6">
    <location>
        <begin position="274"/>
        <end position="307"/>
    </location>
</feature>
<dbReference type="Pfam" id="PF01594">
    <property type="entry name" value="AI-2E_transport"/>
    <property type="match status" value="1"/>
</dbReference>
<dbReference type="RefSeq" id="WP_263734511.1">
    <property type="nucleotide sequence ID" value="NZ_JAOWKY010000002.1"/>
</dbReference>
<dbReference type="EMBL" id="JAOWKY010000002">
    <property type="protein sequence ID" value="MCV2868846.1"/>
    <property type="molecule type" value="Genomic_DNA"/>
</dbReference>
<feature type="transmembrane region" description="Helical" evidence="6">
    <location>
        <begin position="170"/>
        <end position="193"/>
    </location>
</feature>
<keyword evidence="3 6" id="KW-0812">Transmembrane</keyword>
<evidence type="ECO:0000313" key="7">
    <source>
        <dbReference type="EMBL" id="MCV2868846.1"/>
    </source>
</evidence>
<evidence type="ECO:0000256" key="2">
    <source>
        <dbReference type="ARBA" id="ARBA00009773"/>
    </source>
</evidence>
<feature type="transmembrane region" description="Helical" evidence="6">
    <location>
        <begin position="125"/>
        <end position="149"/>
    </location>
</feature>
<comment type="caution">
    <text evidence="7">The sequence shown here is derived from an EMBL/GenBank/DDBJ whole genome shotgun (WGS) entry which is preliminary data.</text>
</comment>
<evidence type="ECO:0000256" key="4">
    <source>
        <dbReference type="ARBA" id="ARBA00022989"/>
    </source>
</evidence>
<protein>
    <submittedName>
        <fullName evidence="7">AI-2E family transporter</fullName>
    </submittedName>
</protein>
<name>A0ABT2ZDM2_9RHOB</name>
<evidence type="ECO:0000313" key="8">
    <source>
        <dbReference type="Proteomes" id="UP001652542"/>
    </source>
</evidence>
<evidence type="ECO:0000256" key="3">
    <source>
        <dbReference type="ARBA" id="ARBA00022692"/>
    </source>
</evidence>
<gene>
    <name evidence="7" type="ORF">OEW28_09420</name>
</gene>
<feature type="transmembrane region" description="Helical" evidence="6">
    <location>
        <begin position="12"/>
        <end position="34"/>
    </location>
</feature>
<feature type="transmembrane region" description="Helical" evidence="6">
    <location>
        <begin position="46"/>
        <end position="69"/>
    </location>
</feature>
<comment type="similarity">
    <text evidence="2">Belongs to the autoinducer-2 exporter (AI-2E) (TC 2.A.86) family.</text>
</comment>